<keyword evidence="1" id="KW-0472">Membrane</keyword>
<feature type="transmembrane region" description="Helical" evidence="1">
    <location>
        <begin position="36"/>
        <end position="60"/>
    </location>
</feature>
<reference evidence="3" key="1">
    <citation type="journal article" date="2018" name="Nat. Plants">
        <title>Whole-genome landscape of Medicago truncatula symbiotic genes.</title>
        <authorList>
            <person name="Pecrix Y."/>
            <person name="Staton S.E."/>
            <person name="Sallet E."/>
            <person name="Lelandais-Briere C."/>
            <person name="Moreau S."/>
            <person name="Carrere S."/>
            <person name="Blein T."/>
            <person name="Jardinaud M.F."/>
            <person name="Latrasse D."/>
            <person name="Zouine M."/>
            <person name="Zahm M."/>
            <person name="Kreplak J."/>
            <person name="Mayjonade B."/>
            <person name="Satge C."/>
            <person name="Perez M."/>
            <person name="Cauet S."/>
            <person name="Marande W."/>
            <person name="Chantry-Darmon C."/>
            <person name="Lopez-Roques C."/>
            <person name="Bouchez O."/>
            <person name="Berard A."/>
            <person name="Debelle F."/>
            <person name="Munos S."/>
            <person name="Bendahmane A."/>
            <person name="Berges H."/>
            <person name="Niebel A."/>
            <person name="Buitink J."/>
            <person name="Frugier F."/>
            <person name="Benhamed M."/>
            <person name="Crespi M."/>
            <person name="Gouzy J."/>
            <person name="Gamas P."/>
        </authorList>
    </citation>
    <scope>NUCLEOTIDE SEQUENCE [LARGE SCALE GENOMIC DNA]</scope>
    <source>
        <strain evidence="3">cv. Jemalong A17</strain>
    </source>
</reference>
<dbReference type="AlphaFoldDB" id="A0A396JP88"/>
<organism evidence="2 3">
    <name type="scientific">Medicago truncatula</name>
    <name type="common">Barrel medic</name>
    <name type="synonym">Medicago tribuloides</name>
    <dbReference type="NCBI Taxonomy" id="3880"/>
    <lineage>
        <taxon>Eukaryota</taxon>
        <taxon>Viridiplantae</taxon>
        <taxon>Streptophyta</taxon>
        <taxon>Embryophyta</taxon>
        <taxon>Tracheophyta</taxon>
        <taxon>Spermatophyta</taxon>
        <taxon>Magnoliopsida</taxon>
        <taxon>eudicotyledons</taxon>
        <taxon>Gunneridae</taxon>
        <taxon>Pentapetalae</taxon>
        <taxon>rosids</taxon>
        <taxon>fabids</taxon>
        <taxon>Fabales</taxon>
        <taxon>Fabaceae</taxon>
        <taxon>Papilionoideae</taxon>
        <taxon>50 kb inversion clade</taxon>
        <taxon>NPAAA clade</taxon>
        <taxon>Hologalegina</taxon>
        <taxon>IRL clade</taxon>
        <taxon>Trifolieae</taxon>
        <taxon>Medicago</taxon>
    </lineage>
</organism>
<gene>
    <name evidence="2" type="ORF">MtrunA17_Chr1g0184591</name>
</gene>
<dbReference type="EMBL" id="PSQE01000001">
    <property type="protein sequence ID" value="RHN80099.1"/>
    <property type="molecule type" value="Genomic_DNA"/>
</dbReference>
<name>A0A396JP88_MEDTR</name>
<proteinExistence type="predicted"/>
<evidence type="ECO:0000313" key="2">
    <source>
        <dbReference type="EMBL" id="RHN80099.1"/>
    </source>
</evidence>
<evidence type="ECO:0000256" key="1">
    <source>
        <dbReference type="SAM" id="Phobius"/>
    </source>
</evidence>
<protein>
    <recommendedName>
        <fullName evidence="4">Transmembrane protein</fullName>
    </recommendedName>
</protein>
<comment type="caution">
    <text evidence="2">The sequence shown here is derived from an EMBL/GenBank/DDBJ whole genome shotgun (WGS) entry which is preliminary data.</text>
</comment>
<evidence type="ECO:0008006" key="4">
    <source>
        <dbReference type="Google" id="ProtNLM"/>
    </source>
</evidence>
<keyword evidence="1" id="KW-0812">Transmembrane</keyword>
<dbReference type="Proteomes" id="UP000265566">
    <property type="component" value="Chromosome 1"/>
</dbReference>
<sequence>MNLIIRRLKIISLISMFLTEVVSLYCQWHFSCLYESLIYSVGLVGICVSISFPILSLMYLCHSFSYEYSFVTMVWFPFFLGGI</sequence>
<accession>A0A396JP88</accession>
<dbReference type="Gramene" id="rna3982">
    <property type="protein sequence ID" value="RHN80099.1"/>
    <property type="gene ID" value="gene3982"/>
</dbReference>
<keyword evidence="1" id="KW-1133">Transmembrane helix</keyword>
<evidence type="ECO:0000313" key="3">
    <source>
        <dbReference type="Proteomes" id="UP000265566"/>
    </source>
</evidence>